<dbReference type="PRINTS" id="PR00109">
    <property type="entry name" value="TYRKINASE"/>
</dbReference>
<evidence type="ECO:0000256" key="9">
    <source>
        <dbReference type="SAM" id="MobiDB-lite"/>
    </source>
</evidence>
<dbReference type="Gene3D" id="1.10.510.10">
    <property type="entry name" value="Transferase(Phosphotransferase) domain 1"/>
    <property type="match status" value="1"/>
</dbReference>
<proteinExistence type="inferred from homology"/>
<dbReference type="InterPro" id="IPR036860">
    <property type="entry name" value="SH2_dom_sf"/>
</dbReference>
<dbReference type="AlphaFoldDB" id="A0A1I7V535"/>
<comment type="catalytic activity">
    <reaction evidence="6 8">
        <text>L-tyrosyl-[protein] + ATP = O-phospho-L-tyrosyl-[protein] + ADP + H(+)</text>
        <dbReference type="Rhea" id="RHEA:10596"/>
        <dbReference type="Rhea" id="RHEA-COMP:10136"/>
        <dbReference type="Rhea" id="RHEA-COMP:20101"/>
        <dbReference type="ChEBI" id="CHEBI:15378"/>
        <dbReference type="ChEBI" id="CHEBI:30616"/>
        <dbReference type="ChEBI" id="CHEBI:46858"/>
        <dbReference type="ChEBI" id="CHEBI:61978"/>
        <dbReference type="ChEBI" id="CHEBI:456216"/>
        <dbReference type="EC" id="2.7.10.2"/>
    </reaction>
</comment>
<keyword evidence="4 7" id="KW-0067">ATP-binding</keyword>
<name>A0A1I7V535_9PELO</name>
<evidence type="ECO:0000256" key="7">
    <source>
        <dbReference type="PROSITE-ProRule" id="PRU10141"/>
    </source>
</evidence>
<evidence type="ECO:0000313" key="11">
    <source>
        <dbReference type="Proteomes" id="UP000095282"/>
    </source>
</evidence>
<dbReference type="InterPro" id="IPR017441">
    <property type="entry name" value="Protein_kinase_ATP_BS"/>
</dbReference>
<keyword evidence="2 7" id="KW-0547">Nucleotide-binding</keyword>
<evidence type="ECO:0000259" key="10">
    <source>
        <dbReference type="PROSITE" id="PS50011"/>
    </source>
</evidence>
<evidence type="ECO:0000256" key="1">
    <source>
        <dbReference type="ARBA" id="ARBA00022679"/>
    </source>
</evidence>
<dbReference type="Pfam" id="PF07714">
    <property type="entry name" value="PK_Tyr_Ser-Thr"/>
    <property type="match status" value="1"/>
</dbReference>
<evidence type="ECO:0000256" key="2">
    <source>
        <dbReference type="ARBA" id="ARBA00022741"/>
    </source>
</evidence>
<dbReference type="GO" id="GO:0004715">
    <property type="term" value="F:non-membrane spanning protein tyrosine kinase activity"/>
    <property type="evidence" value="ECO:0007669"/>
    <property type="project" value="UniProtKB-EC"/>
</dbReference>
<feature type="compositionally biased region" description="Basic and acidic residues" evidence="9">
    <location>
        <begin position="467"/>
        <end position="491"/>
    </location>
</feature>
<protein>
    <recommendedName>
        <fullName evidence="8">Tyrosine-protein kinase</fullName>
        <ecNumber evidence="8">2.7.10.2</ecNumber>
    </recommendedName>
</protein>
<evidence type="ECO:0000256" key="8">
    <source>
        <dbReference type="RuleBase" id="RU362096"/>
    </source>
</evidence>
<dbReference type="PANTHER" id="PTHR24418">
    <property type="entry name" value="TYROSINE-PROTEIN KINASE"/>
    <property type="match status" value="1"/>
</dbReference>
<evidence type="ECO:0000256" key="3">
    <source>
        <dbReference type="ARBA" id="ARBA00022777"/>
    </source>
</evidence>
<dbReference type="SUPFAM" id="SSF55550">
    <property type="entry name" value="SH2 domain"/>
    <property type="match status" value="1"/>
</dbReference>
<dbReference type="InterPro" id="IPR050198">
    <property type="entry name" value="Non-receptor_tyrosine_kinases"/>
</dbReference>
<dbReference type="SUPFAM" id="SSF56112">
    <property type="entry name" value="Protein kinase-like (PK-like)"/>
    <property type="match status" value="1"/>
</dbReference>
<dbReference type="eggNOG" id="KOG0194">
    <property type="taxonomic scope" value="Eukaryota"/>
</dbReference>
<dbReference type="CDD" id="cd00173">
    <property type="entry name" value="SH2"/>
    <property type="match status" value="1"/>
</dbReference>
<dbReference type="Gene3D" id="3.30.200.20">
    <property type="entry name" value="Phosphorylase Kinase, domain 1"/>
    <property type="match status" value="1"/>
</dbReference>
<evidence type="ECO:0000313" key="12">
    <source>
        <dbReference type="WBParaSite" id="Csp11.Scaffold84.g524.t1"/>
    </source>
</evidence>
<evidence type="ECO:0000256" key="6">
    <source>
        <dbReference type="ARBA" id="ARBA00051245"/>
    </source>
</evidence>
<feature type="compositionally biased region" description="Basic and acidic residues" evidence="9">
    <location>
        <begin position="502"/>
        <end position="512"/>
    </location>
</feature>
<feature type="domain" description="Protein kinase" evidence="10">
    <location>
        <begin position="182"/>
        <end position="445"/>
    </location>
</feature>
<dbReference type="InterPro" id="IPR008266">
    <property type="entry name" value="Tyr_kinase_AS"/>
</dbReference>
<feature type="region of interest" description="Disordered" evidence="9">
    <location>
        <begin position="35"/>
        <end position="56"/>
    </location>
</feature>
<dbReference type="PROSITE" id="PS00107">
    <property type="entry name" value="PROTEIN_KINASE_ATP"/>
    <property type="match status" value="1"/>
</dbReference>
<keyword evidence="11" id="KW-1185">Reference proteome</keyword>
<dbReference type="PROSITE" id="PS50011">
    <property type="entry name" value="PROTEIN_KINASE_DOM"/>
    <property type="match status" value="1"/>
</dbReference>
<dbReference type="InterPro" id="IPR001245">
    <property type="entry name" value="Ser-Thr/Tyr_kinase_cat_dom"/>
</dbReference>
<dbReference type="InterPro" id="IPR000719">
    <property type="entry name" value="Prot_kinase_dom"/>
</dbReference>
<dbReference type="InterPro" id="IPR011009">
    <property type="entry name" value="Kinase-like_dom_sf"/>
</dbReference>
<accession>A0A1I7V535</accession>
<keyword evidence="1 8" id="KW-0808">Transferase</keyword>
<feature type="binding site" evidence="7">
    <location>
        <position position="215"/>
    </location>
    <ligand>
        <name>ATP</name>
        <dbReference type="ChEBI" id="CHEBI:30616"/>
    </ligand>
</feature>
<keyword evidence="3 8" id="KW-0418">Kinase</keyword>
<dbReference type="WBParaSite" id="Csp11.Scaffold84.g524.t1">
    <property type="protein sequence ID" value="Csp11.Scaffold84.g524.t1"/>
    <property type="gene ID" value="Csp11.Scaffold84.g524"/>
</dbReference>
<evidence type="ECO:0000256" key="5">
    <source>
        <dbReference type="ARBA" id="ARBA00023137"/>
    </source>
</evidence>
<dbReference type="SMART" id="SM00252">
    <property type="entry name" value="SH2"/>
    <property type="match status" value="1"/>
</dbReference>
<dbReference type="SMART" id="SM00219">
    <property type="entry name" value="TyrKc"/>
    <property type="match status" value="1"/>
</dbReference>
<dbReference type="CDD" id="cd00192">
    <property type="entry name" value="PTKc"/>
    <property type="match status" value="1"/>
</dbReference>
<comment type="similarity">
    <text evidence="8">Belongs to the protein kinase superfamily. Tyr protein kinase family.</text>
</comment>
<dbReference type="InterPro" id="IPR020635">
    <property type="entry name" value="Tyr_kinase_cat_dom"/>
</dbReference>
<reference evidence="12" key="1">
    <citation type="submission" date="2016-11" db="UniProtKB">
        <authorList>
            <consortium name="WormBaseParasite"/>
        </authorList>
    </citation>
    <scope>IDENTIFICATION</scope>
</reference>
<dbReference type="STRING" id="1561998.A0A1I7V535"/>
<dbReference type="Gene3D" id="3.30.505.10">
    <property type="entry name" value="SH2 domain"/>
    <property type="match status" value="1"/>
</dbReference>
<dbReference type="FunFam" id="3.30.505.10:FF:000108">
    <property type="entry name" value="Tyrosine-protein kinase"/>
    <property type="match status" value="1"/>
</dbReference>
<feature type="region of interest" description="Disordered" evidence="9">
    <location>
        <begin position="449"/>
        <end position="552"/>
    </location>
</feature>
<organism evidence="11 12">
    <name type="scientific">Caenorhabditis tropicalis</name>
    <dbReference type="NCBI Taxonomy" id="1561998"/>
    <lineage>
        <taxon>Eukaryota</taxon>
        <taxon>Metazoa</taxon>
        <taxon>Ecdysozoa</taxon>
        <taxon>Nematoda</taxon>
        <taxon>Chromadorea</taxon>
        <taxon>Rhabditida</taxon>
        <taxon>Rhabditina</taxon>
        <taxon>Rhabditomorpha</taxon>
        <taxon>Rhabditoidea</taxon>
        <taxon>Rhabditidae</taxon>
        <taxon>Peloderinae</taxon>
        <taxon>Caenorhabditis</taxon>
    </lineage>
</organism>
<dbReference type="Proteomes" id="UP000095282">
    <property type="component" value="Unplaced"/>
</dbReference>
<dbReference type="InterPro" id="IPR000980">
    <property type="entry name" value="SH2"/>
</dbReference>
<dbReference type="GO" id="GO:0005524">
    <property type="term" value="F:ATP binding"/>
    <property type="evidence" value="ECO:0007669"/>
    <property type="project" value="UniProtKB-UniRule"/>
</dbReference>
<evidence type="ECO:0000256" key="4">
    <source>
        <dbReference type="ARBA" id="ARBA00022840"/>
    </source>
</evidence>
<sequence length="552" mass="61771">MPKKDQNSCQTAEAIVGKRESNTNIQVEGLIVTEGGGTAEGAGNTTDLEHSGSFPDLKQSGVTSDDEYIKTSLLQHAWYHGVMFGKVTEKLLKWENAYLVRRSVVKSNRFLCVSANVEGKVTHFPLNVNLEGWSCPKLFEKFPQLNGKRFPHIFQLLDAWSLCTNYIVPVSRKSMVLSHSSITLENALGRGSFGEVFKAFYQAKEATEPIVVAAKRLIGDAKRPQLQDFCNEASVMAVLDHHSHIVSLYGFASLQMPLMLIMELVPGGDLKKYLKTTPSIPNKQILLFALDIASGMCHLASKKVIHRDLAARNCLITEELRVKISDFGLSVNETEITVKNLRKAPIRWLAPETLFKGIFNEKTDVWAYGVLLTELMTRCANDPLYPKDLKGVQRWIKESDHPHKIEHGEPMELAEVVDACCEKSISSRLDFRLARKKVAKIHQKMADQELANALSPNPLSPRPNYTLEKKKSEDWKSNADRKTSIAADRRASNITLTRKKSRDGPKKKDKTKERKQKGMSGGTAADKKKLVSNRREKKANVPVGMSPNPQPK</sequence>
<dbReference type="EC" id="2.7.10.2" evidence="8"/>
<dbReference type="PROSITE" id="PS00109">
    <property type="entry name" value="PROTEIN_KINASE_TYR"/>
    <property type="match status" value="1"/>
</dbReference>
<keyword evidence="5 8" id="KW-0829">Tyrosine-protein kinase</keyword>